<dbReference type="OrthoDB" id="10255174at2759"/>
<name>A0A8H3DMH7_9AGAM</name>
<dbReference type="Pfam" id="PF00400">
    <property type="entry name" value="WD40"/>
    <property type="match status" value="7"/>
</dbReference>
<comment type="caution">
    <text evidence="5">The sequence shown here is derived from an EMBL/GenBank/DDBJ whole genome shotgun (WGS) entry which is preliminary data.</text>
</comment>
<feature type="repeat" description="WD" evidence="3">
    <location>
        <begin position="325"/>
        <end position="356"/>
    </location>
</feature>
<evidence type="ECO:0000256" key="1">
    <source>
        <dbReference type="ARBA" id="ARBA00022574"/>
    </source>
</evidence>
<dbReference type="Gene3D" id="1.10.510.10">
    <property type="entry name" value="Transferase(Phosphotransferase) domain 1"/>
    <property type="match status" value="1"/>
</dbReference>
<keyword evidence="1 3" id="KW-0853">WD repeat</keyword>
<proteinExistence type="predicted"/>
<dbReference type="PANTHER" id="PTHR44129">
    <property type="entry name" value="WD REPEAT-CONTAINING PROTEIN POP1"/>
    <property type="match status" value="1"/>
</dbReference>
<dbReference type="PRINTS" id="PR00320">
    <property type="entry name" value="GPROTEINBRPT"/>
</dbReference>
<dbReference type="CDD" id="cd00200">
    <property type="entry name" value="WD40"/>
    <property type="match status" value="1"/>
</dbReference>
<dbReference type="SMART" id="SM00320">
    <property type="entry name" value="WD40"/>
    <property type="match status" value="7"/>
</dbReference>
<dbReference type="InterPro" id="IPR019775">
    <property type="entry name" value="WD40_repeat_CS"/>
</dbReference>
<dbReference type="PROSITE" id="PS50011">
    <property type="entry name" value="PROTEIN_KINASE_DOM"/>
    <property type="match status" value="1"/>
</dbReference>
<dbReference type="InterPro" id="IPR011009">
    <property type="entry name" value="Kinase-like_dom_sf"/>
</dbReference>
<dbReference type="SMART" id="SM00220">
    <property type="entry name" value="S_TKc"/>
    <property type="match status" value="1"/>
</dbReference>
<organism evidence="5 6">
    <name type="scientific">Rhizoctonia solani</name>
    <dbReference type="NCBI Taxonomy" id="456999"/>
    <lineage>
        <taxon>Eukaryota</taxon>
        <taxon>Fungi</taxon>
        <taxon>Dikarya</taxon>
        <taxon>Basidiomycota</taxon>
        <taxon>Agaricomycotina</taxon>
        <taxon>Agaricomycetes</taxon>
        <taxon>Cantharellales</taxon>
        <taxon>Ceratobasidiaceae</taxon>
        <taxon>Rhizoctonia</taxon>
    </lineage>
</organism>
<feature type="repeat" description="WD" evidence="3">
    <location>
        <begin position="68"/>
        <end position="109"/>
    </location>
</feature>
<dbReference type="Pfam" id="PF07714">
    <property type="entry name" value="PK_Tyr_Ser-Thr"/>
    <property type="match status" value="1"/>
</dbReference>
<accession>A0A8H3DMH7</accession>
<dbReference type="GO" id="GO:0005524">
    <property type="term" value="F:ATP binding"/>
    <property type="evidence" value="ECO:0007669"/>
    <property type="project" value="InterPro"/>
</dbReference>
<dbReference type="SUPFAM" id="SSF56112">
    <property type="entry name" value="Protein kinase-like (PK-like)"/>
    <property type="match status" value="1"/>
</dbReference>
<evidence type="ECO:0000313" key="6">
    <source>
        <dbReference type="Proteomes" id="UP000663853"/>
    </source>
</evidence>
<dbReference type="InterPro" id="IPR001680">
    <property type="entry name" value="WD40_rpt"/>
</dbReference>
<feature type="repeat" description="WD" evidence="3">
    <location>
        <begin position="154"/>
        <end position="188"/>
    </location>
</feature>
<dbReference type="PROSITE" id="PS00678">
    <property type="entry name" value="WD_REPEATS_1"/>
    <property type="match status" value="3"/>
</dbReference>
<dbReference type="InterPro" id="IPR036322">
    <property type="entry name" value="WD40_repeat_dom_sf"/>
</dbReference>
<evidence type="ECO:0000256" key="2">
    <source>
        <dbReference type="ARBA" id="ARBA00022737"/>
    </source>
</evidence>
<feature type="repeat" description="WD" evidence="3">
    <location>
        <begin position="196"/>
        <end position="237"/>
    </location>
</feature>
<dbReference type="InterPro" id="IPR050349">
    <property type="entry name" value="WD_LIS1/nudF_dynein_reg"/>
</dbReference>
<feature type="domain" description="Protein kinase" evidence="4">
    <location>
        <begin position="420"/>
        <end position="604"/>
    </location>
</feature>
<sequence length="604" mass="67072">MVGVWLPHAVDKHVSDALSRRHGPSHTSINSLFSVTELRALMPLRSFLRRASLSQNKSSGPDHGPIVYEGHKDWVRCVAFSPNGNLVVSGSDDRTIRIWDAHRPSQIRKLKGHSDHVTSVSCSSLGNIIASGSRDHTIRLWDMNTGKQIGDPLTSPDNNHIYSVAFSPGANLIASGSSGGAVRLWDVQRTPASVPFLGHSNIVSSVMFSPDSTRIVSGSYDNTIRIWDIERGRTVVGPLEGHERGVRSIAFSPDGSVIVSSSDDKTLRLWDPRSGNAIAWPYFGHTDVITSVDFAPNGNYITSGAWDRTVRVWDVRADRQMGDAFEKHTNSVYSVAFSPCSSRIVSGSADQTIRIWGAFTPNRNPDIEHDPYIIIGEIEPFDLQNSELISEHLSIQEMFDILTRHGCVDLSSQMNTKTSTAMPVPGARGGFGDILKGGLQSGTKVAIKVWRTAVIEQSNYKHLKRTTREIYYWSKMQHENIHPLMGIILVNGQSLGMVSEWMENGNLHEYIRRNPHVDRHRLCVQVASGLAYMHRHEMIHGDLKALNVLVSSQGDARLTDFGLSAMSMASVAFSPTTGHFGSVRWENYYRKRELRPKDPMYSSP</sequence>
<dbReference type="InterPro" id="IPR000719">
    <property type="entry name" value="Prot_kinase_dom"/>
</dbReference>
<reference evidence="5" key="1">
    <citation type="submission" date="2021-01" db="EMBL/GenBank/DDBJ databases">
        <authorList>
            <person name="Kaushik A."/>
        </authorList>
    </citation>
    <scope>NUCLEOTIDE SEQUENCE</scope>
    <source>
        <strain evidence="5">AG6-10EEA</strain>
    </source>
</reference>
<feature type="repeat" description="WD" evidence="3">
    <location>
        <begin position="239"/>
        <end position="280"/>
    </location>
</feature>
<evidence type="ECO:0000256" key="3">
    <source>
        <dbReference type="PROSITE-ProRule" id="PRU00221"/>
    </source>
</evidence>
<feature type="repeat" description="WD" evidence="3">
    <location>
        <begin position="282"/>
        <end position="323"/>
    </location>
</feature>
<dbReference type="AlphaFoldDB" id="A0A8H3DMH7"/>
<keyword evidence="2" id="KW-0677">Repeat</keyword>
<dbReference type="PROSITE" id="PS50294">
    <property type="entry name" value="WD_REPEATS_REGION"/>
    <property type="match status" value="7"/>
</dbReference>
<dbReference type="PROSITE" id="PS00108">
    <property type="entry name" value="PROTEIN_KINASE_ST"/>
    <property type="match status" value="1"/>
</dbReference>
<dbReference type="InterPro" id="IPR008271">
    <property type="entry name" value="Ser/Thr_kinase_AS"/>
</dbReference>
<dbReference type="Gene3D" id="2.130.10.10">
    <property type="entry name" value="YVTN repeat-like/Quinoprotein amine dehydrogenase"/>
    <property type="match status" value="3"/>
</dbReference>
<dbReference type="GO" id="GO:0004672">
    <property type="term" value="F:protein kinase activity"/>
    <property type="evidence" value="ECO:0007669"/>
    <property type="project" value="InterPro"/>
</dbReference>
<dbReference type="InterPro" id="IPR001245">
    <property type="entry name" value="Ser-Thr/Tyr_kinase_cat_dom"/>
</dbReference>
<dbReference type="SUPFAM" id="SSF50978">
    <property type="entry name" value="WD40 repeat-like"/>
    <property type="match status" value="1"/>
</dbReference>
<dbReference type="EMBL" id="CAJMXA010004098">
    <property type="protein sequence ID" value="CAE6534502.1"/>
    <property type="molecule type" value="Genomic_DNA"/>
</dbReference>
<dbReference type="Proteomes" id="UP000663853">
    <property type="component" value="Unassembled WGS sequence"/>
</dbReference>
<protein>
    <recommendedName>
        <fullName evidence="4">Protein kinase domain-containing protein</fullName>
    </recommendedName>
</protein>
<evidence type="ECO:0000259" key="4">
    <source>
        <dbReference type="PROSITE" id="PS50011"/>
    </source>
</evidence>
<dbReference type="InterPro" id="IPR020472">
    <property type="entry name" value="WD40_PAC1"/>
</dbReference>
<evidence type="ECO:0000313" key="5">
    <source>
        <dbReference type="EMBL" id="CAE6534502.1"/>
    </source>
</evidence>
<dbReference type="PROSITE" id="PS50082">
    <property type="entry name" value="WD_REPEATS_2"/>
    <property type="match status" value="7"/>
</dbReference>
<feature type="repeat" description="WD" evidence="3">
    <location>
        <begin position="110"/>
        <end position="151"/>
    </location>
</feature>
<gene>
    <name evidence="5" type="ORF">RDB_LOCUS174762</name>
</gene>
<dbReference type="InterPro" id="IPR015943">
    <property type="entry name" value="WD40/YVTN_repeat-like_dom_sf"/>
</dbReference>